<keyword evidence="2" id="KW-1185">Reference proteome</keyword>
<sequence length="253" mass="28112">MLQYMVKKCCSEGTKLNQILISALAVGWLSPMGPKLMADKNLNVSAEVVSWMASVVYLVGIPAVFIFGYIVDNYGRKKALMLTSFFMTLCWGLKLYSTSTWALITARAIMGLGVSGSYVVTPLYIKEISEDSIRGTLGSLVVLSQNLGNLVVYVMGAYLDYYLVLWICLAVPLLHLLVFTSMPETPSYLLKIGKTEEAREALAWLLCREKTEAVVENHLQLLVQEKQQENKSGCFKDAVKTLGKSLRTFCHVS</sequence>
<protein>
    <submittedName>
        <fullName evidence="1">Uncharacterized protein</fullName>
    </submittedName>
</protein>
<name>A0ACC0K933_CHOFU</name>
<proteinExistence type="predicted"/>
<reference evidence="1 2" key="1">
    <citation type="journal article" date="2022" name="Genome Biol. Evol.">
        <title>The Spruce Budworm Genome: Reconstructing the Evolutionary History of Antifreeze Proteins.</title>
        <authorList>
            <person name="Beliveau C."/>
            <person name="Gagne P."/>
            <person name="Picq S."/>
            <person name="Vernygora O."/>
            <person name="Keeling C.I."/>
            <person name="Pinkney K."/>
            <person name="Doucet D."/>
            <person name="Wen F."/>
            <person name="Johnston J.S."/>
            <person name="Maaroufi H."/>
            <person name="Boyle B."/>
            <person name="Laroche J."/>
            <person name="Dewar K."/>
            <person name="Juretic N."/>
            <person name="Blackburn G."/>
            <person name="Nisole A."/>
            <person name="Brunet B."/>
            <person name="Brandao M."/>
            <person name="Lumley L."/>
            <person name="Duan J."/>
            <person name="Quan G."/>
            <person name="Lucarotti C.J."/>
            <person name="Roe A.D."/>
            <person name="Sperling F.A.H."/>
            <person name="Levesque R.C."/>
            <person name="Cusson M."/>
        </authorList>
    </citation>
    <scope>NUCLEOTIDE SEQUENCE [LARGE SCALE GENOMIC DNA]</scope>
    <source>
        <strain evidence="1">Glfc:IPQL:Cfum</strain>
    </source>
</reference>
<evidence type="ECO:0000313" key="2">
    <source>
        <dbReference type="Proteomes" id="UP001064048"/>
    </source>
</evidence>
<dbReference type="Proteomes" id="UP001064048">
    <property type="component" value="Chromosome 24"/>
</dbReference>
<comment type="caution">
    <text evidence="1">The sequence shown here is derived from an EMBL/GenBank/DDBJ whole genome shotgun (WGS) entry which is preliminary data.</text>
</comment>
<dbReference type="EMBL" id="CM046124">
    <property type="protein sequence ID" value="KAI8432728.1"/>
    <property type="molecule type" value="Genomic_DNA"/>
</dbReference>
<gene>
    <name evidence="1" type="ORF">MSG28_013688</name>
</gene>
<feature type="non-terminal residue" evidence="1">
    <location>
        <position position="253"/>
    </location>
</feature>
<accession>A0ACC0K933</accession>
<organism evidence="1 2">
    <name type="scientific">Choristoneura fumiferana</name>
    <name type="common">Spruce budworm moth</name>
    <name type="synonym">Archips fumiferana</name>
    <dbReference type="NCBI Taxonomy" id="7141"/>
    <lineage>
        <taxon>Eukaryota</taxon>
        <taxon>Metazoa</taxon>
        <taxon>Ecdysozoa</taxon>
        <taxon>Arthropoda</taxon>
        <taxon>Hexapoda</taxon>
        <taxon>Insecta</taxon>
        <taxon>Pterygota</taxon>
        <taxon>Neoptera</taxon>
        <taxon>Endopterygota</taxon>
        <taxon>Lepidoptera</taxon>
        <taxon>Glossata</taxon>
        <taxon>Ditrysia</taxon>
        <taxon>Tortricoidea</taxon>
        <taxon>Tortricidae</taxon>
        <taxon>Tortricinae</taxon>
        <taxon>Choristoneura</taxon>
    </lineage>
</organism>
<evidence type="ECO:0000313" key="1">
    <source>
        <dbReference type="EMBL" id="KAI8432728.1"/>
    </source>
</evidence>